<dbReference type="KEGG" id="vbh:CMV30_14995"/>
<protein>
    <recommendedName>
        <fullName evidence="3">Magnesium transport protein CorA</fullName>
    </recommendedName>
</protein>
<dbReference type="AlphaFoldDB" id="A0A290Q9F9"/>
<evidence type="ECO:0000256" key="3">
    <source>
        <dbReference type="ARBA" id="ARBA00019439"/>
    </source>
</evidence>
<dbReference type="InterPro" id="IPR050829">
    <property type="entry name" value="CorA_MIT"/>
</dbReference>
<sequence length="341" mass="38739">MPRFLPHPAQRMITVLSKSGNRVEVQTLEAKTYDWSDVLWIDLHDPTPDETKMIESALGVELPTRKEAQEIEVSSRLYTENRTLFMTATIMVRADKPDLTTAAVTFIYRKQQLITLRFDSPMPFRTFAQRLERSRDAYPTAQKLLLGLFDEIVDRIADILEFVATDLNDLSATIFMEEPAEIGTVNYTSLLSRIGRNGARTANARESLVSLQRLHGFFIEMCSSQQGEELEESWRIAGKDVAALADHATFISGKVSFFLDATLGRVNSEQNTINSQQNKIIKLFSVLAVVLLPPTLIASIYGMNFQVIPELKWKFGYPFSLALMVVSAVVPYLIFRYKRWL</sequence>
<proteinExistence type="inferred from homology"/>
<evidence type="ECO:0000256" key="13">
    <source>
        <dbReference type="SAM" id="Phobius"/>
    </source>
</evidence>
<evidence type="ECO:0000256" key="12">
    <source>
        <dbReference type="ARBA" id="ARBA00034269"/>
    </source>
</evidence>
<keyword evidence="4" id="KW-0813">Transport</keyword>
<dbReference type="OrthoDB" id="9803416at2"/>
<evidence type="ECO:0000256" key="6">
    <source>
        <dbReference type="ARBA" id="ARBA00022519"/>
    </source>
</evidence>
<feature type="transmembrane region" description="Helical" evidence="13">
    <location>
        <begin position="283"/>
        <end position="303"/>
    </location>
</feature>
<evidence type="ECO:0000256" key="1">
    <source>
        <dbReference type="ARBA" id="ARBA00004429"/>
    </source>
</evidence>
<evidence type="ECO:0000256" key="9">
    <source>
        <dbReference type="ARBA" id="ARBA00022989"/>
    </source>
</evidence>
<dbReference type="GO" id="GO:0005886">
    <property type="term" value="C:plasma membrane"/>
    <property type="evidence" value="ECO:0007669"/>
    <property type="project" value="UniProtKB-SubCell"/>
</dbReference>
<evidence type="ECO:0000313" key="15">
    <source>
        <dbReference type="Proteomes" id="UP000217265"/>
    </source>
</evidence>
<dbReference type="SUPFAM" id="SSF143865">
    <property type="entry name" value="CorA soluble domain-like"/>
    <property type="match status" value="1"/>
</dbReference>
<dbReference type="FunFam" id="1.20.58.340:FF:000001">
    <property type="entry name" value="Magnesium transport protein CorA"/>
    <property type="match status" value="1"/>
</dbReference>
<keyword evidence="9 13" id="KW-1133">Transmembrane helix</keyword>
<comment type="catalytic activity">
    <reaction evidence="12">
        <text>Mg(2+)(in) = Mg(2+)(out)</text>
        <dbReference type="Rhea" id="RHEA:29827"/>
        <dbReference type="ChEBI" id="CHEBI:18420"/>
    </reaction>
</comment>
<evidence type="ECO:0000256" key="4">
    <source>
        <dbReference type="ARBA" id="ARBA00022448"/>
    </source>
</evidence>
<dbReference type="PANTHER" id="PTHR47685:SF1">
    <property type="entry name" value="MAGNESIUM TRANSPORT PROTEIN CORA"/>
    <property type="match status" value="1"/>
</dbReference>
<keyword evidence="15" id="KW-1185">Reference proteome</keyword>
<dbReference type="SUPFAM" id="SSF144083">
    <property type="entry name" value="Magnesium transport protein CorA, transmembrane region"/>
    <property type="match status" value="1"/>
</dbReference>
<dbReference type="EMBL" id="CP023344">
    <property type="protein sequence ID" value="ATC65154.1"/>
    <property type="molecule type" value="Genomic_DNA"/>
</dbReference>
<dbReference type="Gene3D" id="1.20.58.340">
    <property type="entry name" value="Magnesium transport protein CorA, transmembrane region"/>
    <property type="match status" value="1"/>
</dbReference>
<evidence type="ECO:0000313" key="14">
    <source>
        <dbReference type="EMBL" id="ATC65154.1"/>
    </source>
</evidence>
<evidence type="ECO:0000256" key="8">
    <source>
        <dbReference type="ARBA" id="ARBA00022842"/>
    </source>
</evidence>
<evidence type="ECO:0000256" key="11">
    <source>
        <dbReference type="ARBA" id="ARBA00023136"/>
    </source>
</evidence>
<evidence type="ECO:0000256" key="10">
    <source>
        <dbReference type="ARBA" id="ARBA00023065"/>
    </source>
</evidence>
<dbReference type="GO" id="GO:0015099">
    <property type="term" value="F:nickel cation transmembrane transporter activity"/>
    <property type="evidence" value="ECO:0007669"/>
    <property type="project" value="TreeGrafter"/>
</dbReference>
<keyword evidence="7 13" id="KW-0812">Transmembrane</keyword>
<comment type="subcellular location">
    <subcellularLocation>
        <location evidence="1">Cell inner membrane</location>
        <topology evidence="1">Multi-pass membrane protein</topology>
    </subcellularLocation>
</comment>
<reference evidence="14 15" key="1">
    <citation type="submission" date="2017-09" db="EMBL/GenBank/DDBJ databases">
        <title>Complete genome sequence of Verrucomicrobial strain HZ-65, isolated from freshwater.</title>
        <authorList>
            <person name="Choi A."/>
        </authorList>
    </citation>
    <scope>NUCLEOTIDE SEQUENCE [LARGE SCALE GENOMIC DNA]</scope>
    <source>
        <strain evidence="14 15">HZ-65</strain>
    </source>
</reference>
<keyword evidence="6" id="KW-0997">Cell inner membrane</keyword>
<dbReference type="Proteomes" id="UP000217265">
    <property type="component" value="Chromosome"/>
</dbReference>
<keyword evidence="10" id="KW-0406">Ion transport</keyword>
<dbReference type="GO" id="GO:0015095">
    <property type="term" value="F:magnesium ion transmembrane transporter activity"/>
    <property type="evidence" value="ECO:0007669"/>
    <property type="project" value="TreeGrafter"/>
</dbReference>
<dbReference type="InterPro" id="IPR045863">
    <property type="entry name" value="CorA_TM1_TM2"/>
</dbReference>
<evidence type="ECO:0000256" key="2">
    <source>
        <dbReference type="ARBA" id="ARBA00009765"/>
    </source>
</evidence>
<dbReference type="Pfam" id="PF01544">
    <property type="entry name" value="CorA"/>
    <property type="match status" value="1"/>
</dbReference>
<dbReference type="PANTHER" id="PTHR47685">
    <property type="entry name" value="MAGNESIUM TRANSPORT PROTEIN CORA"/>
    <property type="match status" value="1"/>
</dbReference>
<dbReference type="Gene3D" id="3.30.460.20">
    <property type="entry name" value="CorA soluble domain-like"/>
    <property type="match status" value="1"/>
</dbReference>
<name>A0A290Q9F9_9BACT</name>
<gene>
    <name evidence="14" type="ORF">CMV30_14995</name>
</gene>
<evidence type="ECO:0000256" key="7">
    <source>
        <dbReference type="ARBA" id="ARBA00022692"/>
    </source>
</evidence>
<keyword evidence="11 13" id="KW-0472">Membrane</keyword>
<evidence type="ECO:0000256" key="5">
    <source>
        <dbReference type="ARBA" id="ARBA00022475"/>
    </source>
</evidence>
<keyword evidence="5" id="KW-1003">Cell membrane</keyword>
<dbReference type="InterPro" id="IPR045861">
    <property type="entry name" value="CorA_cytoplasmic_dom"/>
</dbReference>
<dbReference type="InterPro" id="IPR002523">
    <property type="entry name" value="MgTranspt_CorA/ZnTranspt_ZntB"/>
</dbReference>
<feature type="transmembrane region" description="Helical" evidence="13">
    <location>
        <begin position="315"/>
        <end position="335"/>
    </location>
</feature>
<comment type="similarity">
    <text evidence="2">Belongs to the CorA metal ion transporter (MIT) (TC 1.A.35) family.</text>
</comment>
<dbReference type="CDD" id="cd12837">
    <property type="entry name" value="EcCorA-like_u1"/>
    <property type="match status" value="1"/>
</dbReference>
<organism evidence="14 15">
    <name type="scientific">Nibricoccus aquaticus</name>
    <dbReference type="NCBI Taxonomy" id="2576891"/>
    <lineage>
        <taxon>Bacteria</taxon>
        <taxon>Pseudomonadati</taxon>
        <taxon>Verrucomicrobiota</taxon>
        <taxon>Opitutia</taxon>
        <taxon>Opitutales</taxon>
        <taxon>Opitutaceae</taxon>
        <taxon>Nibricoccus</taxon>
    </lineage>
</organism>
<dbReference type="GO" id="GO:0015087">
    <property type="term" value="F:cobalt ion transmembrane transporter activity"/>
    <property type="evidence" value="ECO:0007669"/>
    <property type="project" value="TreeGrafter"/>
</dbReference>
<accession>A0A290Q9F9</accession>
<keyword evidence="8" id="KW-0460">Magnesium</keyword>